<gene>
    <name evidence="2" type="ORF">PUR29_36520</name>
</gene>
<dbReference type="Proteomes" id="UP001407347">
    <property type="component" value="Unassembled WGS sequence"/>
</dbReference>
<name>A0ABV0A5U1_9HYPH</name>
<dbReference type="RefSeq" id="WP_346013892.1">
    <property type="nucleotide sequence ID" value="NZ_JAQYXP010000009.1"/>
</dbReference>
<keyword evidence="1" id="KW-1133">Transmembrane helix</keyword>
<comment type="caution">
    <text evidence="2">The sequence shown here is derived from an EMBL/GenBank/DDBJ whole genome shotgun (WGS) entry which is preliminary data.</text>
</comment>
<dbReference type="EMBL" id="JAQYXP010000009">
    <property type="protein sequence ID" value="MEN3238943.1"/>
    <property type="molecule type" value="Genomic_DNA"/>
</dbReference>
<sequence>MTRLLRSLALSNRTIVITGAMLAGAHVAWGAWLEPTKRGEILTGFGACLIVLGLLVAARPYLATGLDALVDKEASAAPAPILSGGRTDDPDLLAKRAEASDNILAERVTAVLVIGTGTLLNGYGPPLIRLLGLEALS</sequence>
<proteinExistence type="predicted"/>
<feature type="transmembrane region" description="Helical" evidence="1">
    <location>
        <begin position="41"/>
        <end position="62"/>
    </location>
</feature>
<evidence type="ECO:0000313" key="3">
    <source>
        <dbReference type="Proteomes" id="UP001407347"/>
    </source>
</evidence>
<keyword evidence="3" id="KW-1185">Reference proteome</keyword>
<protein>
    <submittedName>
        <fullName evidence="2">Uncharacterized protein</fullName>
    </submittedName>
</protein>
<feature type="transmembrane region" description="Helical" evidence="1">
    <location>
        <begin position="12"/>
        <end position="29"/>
    </location>
</feature>
<reference evidence="2 3" key="1">
    <citation type="journal article" date="2023" name="PLoS ONE">
        <title>Complete genome assembly of Hawai'i environmental nontuberculous mycobacteria reveals unexpected co-isolation with methylobacteria.</title>
        <authorList>
            <person name="Hendrix J."/>
            <person name="Epperson L.E."/>
            <person name="Tong E.I."/>
            <person name="Chan Y.L."/>
            <person name="Hasan N.A."/>
            <person name="Dawrs S.N."/>
            <person name="Norton G.J."/>
            <person name="Virdi R."/>
            <person name="Crooks J.L."/>
            <person name="Chan E.D."/>
            <person name="Honda J.R."/>
            <person name="Strong M."/>
        </authorList>
    </citation>
    <scope>NUCLEOTIDE SEQUENCE [LARGE SCALE GENOMIC DNA]</scope>
    <source>
        <strain evidence="2 3">NJH_HI04-1</strain>
    </source>
</reference>
<organism evidence="2 3">
    <name type="scientific">Methylobacterium ajmalii</name>
    <dbReference type="NCBI Taxonomy" id="2738439"/>
    <lineage>
        <taxon>Bacteria</taxon>
        <taxon>Pseudomonadati</taxon>
        <taxon>Pseudomonadota</taxon>
        <taxon>Alphaproteobacteria</taxon>
        <taxon>Hyphomicrobiales</taxon>
        <taxon>Methylobacteriaceae</taxon>
        <taxon>Methylobacterium</taxon>
    </lineage>
</organism>
<keyword evidence="1" id="KW-0812">Transmembrane</keyword>
<accession>A0ABV0A5U1</accession>
<evidence type="ECO:0000313" key="2">
    <source>
        <dbReference type="EMBL" id="MEN3238943.1"/>
    </source>
</evidence>
<keyword evidence="1" id="KW-0472">Membrane</keyword>
<evidence type="ECO:0000256" key="1">
    <source>
        <dbReference type="SAM" id="Phobius"/>
    </source>
</evidence>